<dbReference type="OrthoDB" id="8807675at2"/>
<comment type="caution">
    <text evidence="1">The sequence shown here is derived from an EMBL/GenBank/DDBJ whole genome shotgun (WGS) entry which is preliminary data.</text>
</comment>
<sequence>MAEGFIGAGNVLMQNIGGSGPAGYFDAGECIKFAIKPNSERKDMESRGRDSYGQVMATVSLQRPADISITFRSPNKDNLAQQFMGEIVEIEQGAATVTDEAATLVLGRYHQLANQNISATDFVVTSSDDTTTYVKDRDYKINYRLGLIQALEGGSIPVGTPVKIAYSALAMSGSRINGARKTSIRVGLLLDGKNLADDSNVLCEAYEAVLAPDAEFDFLGDDWAEFTLSGTLVTPSGRVSPFHVDLRD</sequence>
<reference evidence="1 2" key="1">
    <citation type="submission" date="2019-04" db="EMBL/GenBank/DDBJ databases">
        <title>Chitiniphilus eburnea sp. nov., a novel chitinolytic bacterium isolated from aquaculture sludge.</title>
        <authorList>
            <person name="Sheng M."/>
        </authorList>
    </citation>
    <scope>NUCLEOTIDE SEQUENCE [LARGE SCALE GENOMIC DNA]</scope>
    <source>
        <strain evidence="1 2">HX-2-15</strain>
    </source>
</reference>
<accession>A0A4U0PXC6</accession>
<evidence type="ECO:0000313" key="2">
    <source>
        <dbReference type="Proteomes" id="UP000310016"/>
    </source>
</evidence>
<dbReference type="RefSeq" id="WP_136773545.1">
    <property type="nucleotide sequence ID" value="NZ_CP156074.1"/>
</dbReference>
<gene>
    <name evidence="1" type="ORF">FAZ21_11255</name>
</gene>
<protein>
    <submittedName>
        <fullName evidence="1">Uncharacterized protein</fullName>
    </submittedName>
</protein>
<name>A0A4U0PXC6_9NEIS</name>
<keyword evidence="2" id="KW-1185">Reference proteome</keyword>
<dbReference type="AlphaFoldDB" id="A0A4U0PXC6"/>
<dbReference type="EMBL" id="SUMF01000011">
    <property type="protein sequence ID" value="TJZ73187.1"/>
    <property type="molecule type" value="Genomic_DNA"/>
</dbReference>
<dbReference type="Proteomes" id="UP000310016">
    <property type="component" value="Unassembled WGS sequence"/>
</dbReference>
<evidence type="ECO:0000313" key="1">
    <source>
        <dbReference type="EMBL" id="TJZ73187.1"/>
    </source>
</evidence>
<proteinExistence type="predicted"/>
<organism evidence="1 2">
    <name type="scientific">Chitiniphilus eburneus</name>
    <dbReference type="NCBI Taxonomy" id="2571148"/>
    <lineage>
        <taxon>Bacteria</taxon>
        <taxon>Pseudomonadati</taxon>
        <taxon>Pseudomonadota</taxon>
        <taxon>Betaproteobacteria</taxon>
        <taxon>Neisseriales</taxon>
        <taxon>Chitinibacteraceae</taxon>
        <taxon>Chitiniphilus</taxon>
    </lineage>
</organism>